<evidence type="ECO:0000256" key="2">
    <source>
        <dbReference type="ARBA" id="ARBA00022723"/>
    </source>
</evidence>
<evidence type="ECO:0000256" key="4">
    <source>
        <dbReference type="SAM" id="Phobius"/>
    </source>
</evidence>
<dbReference type="GO" id="GO:0030313">
    <property type="term" value="C:cell envelope"/>
    <property type="evidence" value="ECO:0007669"/>
    <property type="project" value="UniProtKB-SubCell"/>
</dbReference>
<evidence type="ECO:0000313" key="7">
    <source>
        <dbReference type="Proteomes" id="UP000077763"/>
    </source>
</evidence>
<feature type="domain" description="Cytochrome oxidase subunit II copper A binding" evidence="5">
    <location>
        <begin position="64"/>
        <end position="168"/>
    </location>
</feature>
<comment type="caution">
    <text evidence="6">The sequence shown here is derived from an EMBL/GenBank/DDBJ whole genome shotgun (WGS) entry which is preliminary data.</text>
</comment>
<evidence type="ECO:0000256" key="3">
    <source>
        <dbReference type="ARBA" id="ARBA00023008"/>
    </source>
</evidence>
<dbReference type="PANTHER" id="PTHR42838:SF2">
    <property type="entry name" value="NITROUS-OXIDE REDUCTASE"/>
    <property type="match status" value="1"/>
</dbReference>
<dbReference type="PROSITE" id="PS50857">
    <property type="entry name" value="COX2_CUA"/>
    <property type="match status" value="1"/>
</dbReference>
<evidence type="ECO:0000256" key="1">
    <source>
        <dbReference type="ARBA" id="ARBA00004196"/>
    </source>
</evidence>
<dbReference type="InterPro" id="IPR008972">
    <property type="entry name" value="Cupredoxin"/>
</dbReference>
<dbReference type="Proteomes" id="UP000077763">
    <property type="component" value="Unassembled WGS sequence"/>
</dbReference>
<evidence type="ECO:0000313" key="6">
    <source>
        <dbReference type="EMBL" id="OAI00451.1"/>
    </source>
</evidence>
<sequence length="174" mass="19172">MHIHQLEKQWAAIALMIAGLFVVVILSSALFHGIHAPSNVEAIDSAKLHLSAEFAEDKLGVQEHPDGSITVRMVAGRYGFYPKDLVLPSETNITFRWVSLDVIHGVHIPMTNMSTMIVPGYVAQVKTLLHHTGDYPLLCNEYCGMGHAHMWSNIKVVGKAQWEALNKQGGVNHG</sequence>
<comment type="subcellular location">
    <subcellularLocation>
        <location evidence="1">Cell envelope</location>
    </subcellularLocation>
</comment>
<feature type="transmembrane region" description="Helical" evidence="4">
    <location>
        <begin position="12"/>
        <end position="31"/>
    </location>
</feature>
<dbReference type="AlphaFoldDB" id="A0A177M485"/>
<keyword evidence="3" id="KW-0186">Copper</keyword>
<keyword evidence="4" id="KW-0812">Transmembrane</keyword>
<evidence type="ECO:0000259" key="5">
    <source>
        <dbReference type="PROSITE" id="PS50857"/>
    </source>
</evidence>
<keyword evidence="4" id="KW-0472">Membrane</keyword>
<dbReference type="SUPFAM" id="SSF49503">
    <property type="entry name" value="Cupredoxins"/>
    <property type="match status" value="1"/>
</dbReference>
<accession>A0A177M485</accession>
<keyword evidence="4" id="KW-1133">Transmembrane helix</keyword>
<dbReference type="Pfam" id="PF00116">
    <property type="entry name" value="COX2"/>
    <property type="match status" value="1"/>
</dbReference>
<gene>
    <name evidence="6" type="ORF">A1353_01790</name>
</gene>
<dbReference type="InterPro" id="IPR002429">
    <property type="entry name" value="CcO_II-like_C"/>
</dbReference>
<dbReference type="EMBL" id="LUUH01000077">
    <property type="protein sequence ID" value="OAI00451.1"/>
    <property type="molecule type" value="Genomic_DNA"/>
</dbReference>
<dbReference type="PANTHER" id="PTHR42838">
    <property type="entry name" value="CYTOCHROME C OXIDASE SUBUNIT II"/>
    <property type="match status" value="1"/>
</dbReference>
<dbReference type="GO" id="GO:0005507">
    <property type="term" value="F:copper ion binding"/>
    <property type="evidence" value="ECO:0007669"/>
    <property type="project" value="InterPro"/>
</dbReference>
<dbReference type="GO" id="GO:0016020">
    <property type="term" value="C:membrane"/>
    <property type="evidence" value="ECO:0007669"/>
    <property type="project" value="InterPro"/>
</dbReference>
<dbReference type="GO" id="GO:0004129">
    <property type="term" value="F:cytochrome-c oxidase activity"/>
    <property type="evidence" value="ECO:0007669"/>
    <property type="project" value="InterPro"/>
</dbReference>
<reference evidence="6 7" key="1">
    <citation type="submission" date="2016-03" db="EMBL/GenBank/DDBJ databases">
        <authorList>
            <person name="Ploux O."/>
        </authorList>
    </citation>
    <scope>NUCLEOTIDE SEQUENCE [LARGE SCALE GENOMIC DNA]</scope>
    <source>
        <strain evidence="6 7">R-45371</strain>
    </source>
</reference>
<proteinExistence type="predicted"/>
<protein>
    <submittedName>
        <fullName evidence="6">Cytochrome C oxidase subunit II</fullName>
    </submittedName>
</protein>
<name>A0A177M485_METMH</name>
<dbReference type="PROSITE" id="PS00078">
    <property type="entry name" value="COX2"/>
    <property type="match status" value="1"/>
</dbReference>
<dbReference type="RefSeq" id="WP_064037936.1">
    <property type="nucleotide sequence ID" value="NZ_LUUH01000077.1"/>
</dbReference>
<dbReference type="InterPro" id="IPR001505">
    <property type="entry name" value="Copper_CuA"/>
</dbReference>
<organism evidence="6 7">
    <name type="scientific">Methylomonas methanica</name>
    <dbReference type="NCBI Taxonomy" id="421"/>
    <lineage>
        <taxon>Bacteria</taxon>
        <taxon>Pseudomonadati</taxon>
        <taxon>Pseudomonadota</taxon>
        <taxon>Gammaproteobacteria</taxon>
        <taxon>Methylococcales</taxon>
        <taxon>Methylococcaceae</taxon>
        <taxon>Methylomonas</taxon>
    </lineage>
</organism>
<dbReference type="Gene3D" id="2.60.40.420">
    <property type="entry name" value="Cupredoxins - blue copper proteins"/>
    <property type="match status" value="1"/>
</dbReference>
<keyword evidence="2" id="KW-0479">Metal-binding</keyword>
<dbReference type="InterPro" id="IPR051403">
    <property type="entry name" value="NosZ/Cyto_c_oxidase_sub2"/>
</dbReference>